<dbReference type="PANTHER" id="PTHR24372">
    <property type="entry name" value="GLYCOPROTEIN HORMONE RECEPTOR"/>
    <property type="match status" value="1"/>
</dbReference>
<keyword evidence="8" id="KW-1185">Reference proteome</keyword>
<evidence type="ECO:0000256" key="1">
    <source>
        <dbReference type="ARBA" id="ARBA00004370"/>
    </source>
</evidence>
<feature type="transmembrane region" description="Helical" evidence="5">
    <location>
        <begin position="21"/>
        <end position="44"/>
    </location>
</feature>
<keyword evidence="3 5" id="KW-1133">Transmembrane helix</keyword>
<keyword evidence="4 5" id="KW-0472">Membrane</keyword>
<organism evidence="7 8">
    <name type="scientific">Meganyctiphanes norvegica</name>
    <name type="common">Northern krill</name>
    <name type="synonym">Thysanopoda norvegica</name>
    <dbReference type="NCBI Taxonomy" id="48144"/>
    <lineage>
        <taxon>Eukaryota</taxon>
        <taxon>Metazoa</taxon>
        <taxon>Ecdysozoa</taxon>
        <taxon>Arthropoda</taxon>
        <taxon>Crustacea</taxon>
        <taxon>Multicrustacea</taxon>
        <taxon>Malacostraca</taxon>
        <taxon>Eumalacostraca</taxon>
        <taxon>Eucarida</taxon>
        <taxon>Euphausiacea</taxon>
        <taxon>Euphausiidae</taxon>
        <taxon>Meganyctiphanes</taxon>
    </lineage>
</organism>
<dbReference type="GO" id="GO:0009755">
    <property type="term" value="P:hormone-mediated signaling pathway"/>
    <property type="evidence" value="ECO:0007669"/>
    <property type="project" value="TreeGrafter"/>
</dbReference>
<keyword evidence="2 5" id="KW-0812">Transmembrane</keyword>
<comment type="caution">
    <text evidence="7">The sequence shown here is derived from an EMBL/GenBank/DDBJ whole genome shotgun (WGS) entry which is preliminary data.</text>
</comment>
<feature type="transmembrane region" description="Helical" evidence="5">
    <location>
        <begin position="50"/>
        <end position="72"/>
    </location>
</feature>
<accession>A0AAV2S780</accession>
<dbReference type="PROSITE" id="PS50262">
    <property type="entry name" value="G_PROTEIN_RECEP_F1_2"/>
    <property type="match status" value="1"/>
</dbReference>
<evidence type="ECO:0000256" key="2">
    <source>
        <dbReference type="ARBA" id="ARBA00022692"/>
    </source>
</evidence>
<evidence type="ECO:0000313" key="7">
    <source>
        <dbReference type="EMBL" id="CAL4164449.1"/>
    </source>
</evidence>
<evidence type="ECO:0000256" key="3">
    <source>
        <dbReference type="ARBA" id="ARBA00022989"/>
    </source>
</evidence>
<dbReference type="Gene3D" id="1.20.1070.10">
    <property type="entry name" value="Rhodopsin 7-helix transmembrane proteins"/>
    <property type="match status" value="1"/>
</dbReference>
<feature type="non-terminal residue" evidence="7">
    <location>
        <position position="1"/>
    </location>
</feature>
<name>A0AAV2S780_MEGNR</name>
<dbReference type="GO" id="GO:0008528">
    <property type="term" value="F:G protein-coupled peptide receptor activity"/>
    <property type="evidence" value="ECO:0007669"/>
    <property type="project" value="TreeGrafter"/>
</dbReference>
<dbReference type="GO" id="GO:0005886">
    <property type="term" value="C:plasma membrane"/>
    <property type="evidence" value="ECO:0007669"/>
    <property type="project" value="TreeGrafter"/>
</dbReference>
<dbReference type="InterPro" id="IPR017452">
    <property type="entry name" value="GPCR_Rhodpsn_7TM"/>
</dbReference>
<dbReference type="PANTHER" id="PTHR24372:SF77">
    <property type="entry name" value="G-PROTEIN COUPLED RECEPTORS FAMILY 1 PROFILE DOMAIN-CONTAINING PROTEIN"/>
    <property type="match status" value="1"/>
</dbReference>
<dbReference type="Proteomes" id="UP001497623">
    <property type="component" value="Unassembled WGS sequence"/>
</dbReference>
<feature type="domain" description="G-protein coupled receptors family 1 profile" evidence="6">
    <location>
        <begin position="1"/>
        <end position="70"/>
    </location>
</feature>
<reference evidence="7 8" key="1">
    <citation type="submission" date="2024-05" db="EMBL/GenBank/DDBJ databases">
        <authorList>
            <person name="Wallberg A."/>
        </authorList>
    </citation>
    <scope>NUCLEOTIDE SEQUENCE [LARGE SCALE GENOMIC DNA]</scope>
</reference>
<dbReference type="EMBL" id="CAXKWB010046902">
    <property type="protein sequence ID" value="CAL4164449.1"/>
    <property type="molecule type" value="Genomic_DNA"/>
</dbReference>
<evidence type="ECO:0000259" key="6">
    <source>
        <dbReference type="PROSITE" id="PS50262"/>
    </source>
</evidence>
<sequence>RAAVHTDQQHQESSMARRMTLIVITDAACWLPIIMLQIISLVGVKVPPQVFAWVAVFILPLNAAVNPLLYTLSTPPFLGRVRNSMIDVHHTYRRSNMRRSLSDAFGGVFPREVIHLKRNSDGGEQTAVTNVSQCTSMSASTPCMLNINVDNHALSTSKTSLIINLNVFNQKPNGCVKKNHVGQSPDELCQLSQPLCNEQVDFKEVIAPETEQEDISS</sequence>
<dbReference type="SUPFAM" id="SSF81321">
    <property type="entry name" value="Family A G protein-coupled receptor-like"/>
    <property type="match status" value="1"/>
</dbReference>
<gene>
    <name evidence="7" type="ORF">MNOR_LOCUS33136</name>
</gene>
<dbReference type="AlphaFoldDB" id="A0AAV2S780"/>
<protein>
    <recommendedName>
        <fullName evidence="6">G-protein coupled receptors family 1 profile domain-containing protein</fullName>
    </recommendedName>
</protein>
<dbReference type="GO" id="GO:0007189">
    <property type="term" value="P:adenylate cyclase-activating G protein-coupled receptor signaling pathway"/>
    <property type="evidence" value="ECO:0007669"/>
    <property type="project" value="TreeGrafter"/>
</dbReference>
<comment type="subcellular location">
    <subcellularLocation>
        <location evidence="1">Membrane</location>
    </subcellularLocation>
</comment>
<feature type="non-terminal residue" evidence="7">
    <location>
        <position position="217"/>
    </location>
</feature>
<evidence type="ECO:0000256" key="5">
    <source>
        <dbReference type="SAM" id="Phobius"/>
    </source>
</evidence>
<evidence type="ECO:0000313" key="8">
    <source>
        <dbReference type="Proteomes" id="UP001497623"/>
    </source>
</evidence>
<evidence type="ECO:0000256" key="4">
    <source>
        <dbReference type="ARBA" id="ARBA00023136"/>
    </source>
</evidence>
<proteinExistence type="predicted"/>